<feature type="transmembrane region" description="Helical" evidence="1">
    <location>
        <begin position="12"/>
        <end position="34"/>
    </location>
</feature>
<gene>
    <name evidence="2" type="ORF">EPI10_016004</name>
</gene>
<dbReference type="EMBL" id="SMMG02000006">
    <property type="protein sequence ID" value="KAA3470282.1"/>
    <property type="molecule type" value="Genomic_DNA"/>
</dbReference>
<keyword evidence="3" id="KW-1185">Reference proteome</keyword>
<protein>
    <submittedName>
        <fullName evidence="2">Protein PROTON GRADIENT REGULATION 5, chloroplastic-like</fullName>
    </submittedName>
</protein>
<evidence type="ECO:0000313" key="2">
    <source>
        <dbReference type="EMBL" id="KAA3470282.1"/>
    </source>
</evidence>
<keyword evidence="1" id="KW-1133">Transmembrane helix</keyword>
<sequence length="98" mass="10960">MRVLRDLNSIQYYPLGFTLTIVTLVLLECFTGLLRSFSMGSTNRQSGEEYGMLAKSILKHVGVGKAVKAQPIRRMLIKGKAYLLLLGWLLAKSLARKC</sequence>
<name>A0A5B6VME7_9ROSI</name>
<dbReference type="Proteomes" id="UP000325315">
    <property type="component" value="Unassembled WGS sequence"/>
</dbReference>
<dbReference type="AlphaFoldDB" id="A0A5B6VME7"/>
<organism evidence="2 3">
    <name type="scientific">Gossypium australe</name>
    <dbReference type="NCBI Taxonomy" id="47621"/>
    <lineage>
        <taxon>Eukaryota</taxon>
        <taxon>Viridiplantae</taxon>
        <taxon>Streptophyta</taxon>
        <taxon>Embryophyta</taxon>
        <taxon>Tracheophyta</taxon>
        <taxon>Spermatophyta</taxon>
        <taxon>Magnoliopsida</taxon>
        <taxon>eudicotyledons</taxon>
        <taxon>Gunneridae</taxon>
        <taxon>Pentapetalae</taxon>
        <taxon>rosids</taxon>
        <taxon>malvids</taxon>
        <taxon>Malvales</taxon>
        <taxon>Malvaceae</taxon>
        <taxon>Malvoideae</taxon>
        <taxon>Gossypium</taxon>
    </lineage>
</organism>
<comment type="caution">
    <text evidence="2">The sequence shown here is derived from an EMBL/GenBank/DDBJ whole genome shotgun (WGS) entry which is preliminary data.</text>
</comment>
<accession>A0A5B6VME7</accession>
<evidence type="ECO:0000313" key="3">
    <source>
        <dbReference type="Proteomes" id="UP000325315"/>
    </source>
</evidence>
<proteinExistence type="predicted"/>
<keyword evidence="1" id="KW-0472">Membrane</keyword>
<evidence type="ECO:0000256" key="1">
    <source>
        <dbReference type="SAM" id="Phobius"/>
    </source>
</evidence>
<reference evidence="3" key="1">
    <citation type="journal article" date="2019" name="Plant Biotechnol. J.">
        <title>Genome sequencing of the Australian wild diploid species Gossypium australe highlights disease resistance and delayed gland morphogenesis.</title>
        <authorList>
            <person name="Cai Y."/>
            <person name="Cai X."/>
            <person name="Wang Q."/>
            <person name="Wang P."/>
            <person name="Zhang Y."/>
            <person name="Cai C."/>
            <person name="Xu Y."/>
            <person name="Wang K."/>
            <person name="Zhou Z."/>
            <person name="Wang C."/>
            <person name="Geng S."/>
            <person name="Li B."/>
            <person name="Dong Q."/>
            <person name="Hou Y."/>
            <person name="Wang H."/>
            <person name="Ai P."/>
            <person name="Liu Z."/>
            <person name="Yi F."/>
            <person name="Sun M."/>
            <person name="An G."/>
            <person name="Cheng J."/>
            <person name="Zhang Y."/>
            <person name="Shi Q."/>
            <person name="Xie Y."/>
            <person name="Shi X."/>
            <person name="Chang Y."/>
            <person name="Huang F."/>
            <person name="Chen Y."/>
            <person name="Hong S."/>
            <person name="Mi L."/>
            <person name="Sun Q."/>
            <person name="Zhang L."/>
            <person name="Zhou B."/>
            <person name="Peng R."/>
            <person name="Zhang X."/>
            <person name="Liu F."/>
        </authorList>
    </citation>
    <scope>NUCLEOTIDE SEQUENCE [LARGE SCALE GENOMIC DNA]</scope>
    <source>
        <strain evidence="3">cv. PA1801</strain>
    </source>
</reference>
<keyword evidence="1" id="KW-0812">Transmembrane</keyword>